<accession>D8QBN8</accession>
<reference evidence="2 3" key="1">
    <citation type="journal article" date="2010" name="Nat. Biotechnol.">
        <title>Genome sequence of the model mushroom Schizophyllum commune.</title>
        <authorList>
            <person name="Ohm R.A."/>
            <person name="de Jong J.F."/>
            <person name="Lugones L.G."/>
            <person name="Aerts A."/>
            <person name="Kothe E."/>
            <person name="Stajich J.E."/>
            <person name="de Vries R.P."/>
            <person name="Record E."/>
            <person name="Levasseur A."/>
            <person name="Baker S.E."/>
            <person name="Bartholomew K.A."/>
            <person name="Coutinho P.M."/>
            <person name="Erdmann S."/>
            <person name="Fowler T.J."/>
            <person name="Gathman A.C."/>
            <person name="Lombard V."/>
            <person name="Henrissat B."/>
            <person name="Knabe N."/>
            <person name="Kuees U."/>
            <person name="Lilly W.W."/>
            <person name="Lindquist E."/>
            <person name="Lucas S."/>
            <person name="Magnuson J.K."/>
            <person name="Piumi F."/>
            <person name="Raudaskoski M."/>
            <person name="Salamov A."/>
            <person name="Schmutz J."/>
            <person name="Schwarze F.W.M.R."/>
            <person name="vanKuyk P.A."/>
            <person name="Horton J.S."/>
            <person name="Grigoriev I.V."/>
            <person name="Woesten H.A.B."/>
        </authorList>
    </citation>
    <scope>NUCLEOTIDE SEQUENCE [LARGE SCALE GENOMIC DNA]</scope>
    <source>
        <strain evidence="3">H4-8 / FGSC 9210</strain>
    </source>
</reference>
<protein>
    <submittedName>
        <fullName evidence="2">Uncharacterized protein</fullName>
    </submittedName>
</protein>
<feature type="compositionally biased region" description="Low complexity" evidence="1">
    <location>
        <begin position="100"/>
        <end position="114"/>
    </location>
</feature>
<feature type="compositionally biased region" description="Basic and acidic residues" evidence="1">
    <location>
        <begin position="733"/>
        <end position="744"/>
    </location>
</feature>
<sequence length="1136" mass="124539">MLWRRSSRTDKHTPQHSRDSERDQGAHAGGHLSLPSQRLPFARLDLQQSELHSTSAEPQAEGDLMSKLIGRRIVDPSQLGELAEPPRKKSISSPTKRRASTTSLKSKAASSSSLPPLPSRPLPPPPATAPTAHYDPYTPNNDLYLHNSLHSFSFGAPATKPAPSTSLAPDELETDSHEPLDLTPRPSLVPSSSRSPLYRASREQAPWDYPDDDDATTPAADDPQSHDSRSHHAHASSDVASVRTFGYSSRNASATSLSASASASASSSSVKAYSTGVTDYESDHPRSHHAFSSGEVEFSSDDDFDDGDIEIFDRVSGVSDEERRRRAEQDWDMAVFGSRDGLPQDPSTGRRGSLPMAIPGAAESPPRPSVSTVSGDEIMSSRRPSRSLDDELGMLSLNRPPNALSSTAPVTELDWKAIGGRQDDNAPQAGPSTHPHAEAQRPSIDLDFDLGGWSSYGKGITTLDFDDVVKGDSLAAPKPRFWTAPGGGGRRPSTATTASALGSDSFTKAVRGWGGERDAEQRRVWSFRKDRADDGGLEGARDSISSDRTVRTDHRRPRTPLTKEKEKDKDKKVWRGMPVGAEEIWTNEMLGCFKVSRNVAPRRDTTKNDTHFVAVRHFRTEYARYKRPANGPPVNIHKHSRAVAFSINRKYKKKTPAHDAAAFHPTASAHSSRSVVESIARTTPSGAVSVHATAKIMLAPRHVQTMYTSTRTTRQLDAHGLLDDSKPPVPSLSREKSRTHDRSKEAKRHSTPARPTQKAKVHPKAPGSSGGPSKPSSPPASISTADISRPTLITNPRSSSRGARDRRRPPRSSLDSDEDMPIRTPHAEAFSTMDTTQIDMLRPHLSESKIFARLRRGRSITPGGLGNYSVPYTPHWMQLDQRDSKGPTDQISKSFKTIGLLPETPRERKAAKARKGSRAQGADVDIFEFVPADSLFMLLPLWPSQTDFVSEGDSPRDVEIPNDKRLYLLVYYVAWHEGDPPPGDSKKARGSGEARRDRDDKSVLLSSFRITGRLVFHDELQGSGLRVPDEGLTVFGPLEEALRTMPQASKSRHDPSMTDEFVIGQCSSRDAGVEFYPEGFVRFDLCTVRSEPVPVAIPEDWERKPDEITLTPVGRTVMEMAWLGCIALTSFGSPHE</sequence>
<feature type="compositionally biased region" description="Low complexity" evidence="1">
    <location>
        <begin position="764"/>
        <end position="774"/>
    </location>
</feature>
<feature type="compositionally biased region" description="Basic and acidic residues" evidence="1">
    <location>
        <begin position="561"/>
        <end position="571"/>
    </location>
</feature>
<dbReference type="HOGENOM" id="CLU_005483_0_0_1"/>
<dbReference type="OrthoDB" id="3357948at2759"/>
<dbReference type="eggNOG" id="ENOG502SM63">
    <property type="taxonomic scope" value="Eukaryota"/>
</dbReference>
<feature type="compositionally biased region" description="Low complexity" evidence="1">
    <location>
        <begin position="236"/>
        <end position="274"/>
    </location>
</feature>
<dbReference type="KEGG" id="scm:SCHCO_02585394"/>
<feature type="compositionally biased region" description="Low complexity" evidence="1">
    <location>
        <begin position="184"/>
        <end position="197"/>
    </location>
</feature>
<dbReference type="STRING" id="578458.D8QBN8"/>
<feature type="region of interest" description="Disordered" evidence="1">
    <location>
        <begin position="476"/>
        <end position="498"/>
    </location>
</feature>
<feature type="non-terminal residue" evidence="2">
    <location>
        <position position="1136"/>
    </location>
</feature>
<feature type="compositionally biased region" description="Acidic residues" evidence="1">
    <location>
        <begin position="298"/>
        <end position="307"/>
    </location>
</feature>
<evidence type="ECO:0000256" key="1">
    <source>
        <dbReference type="SAM" id="MobiDB-lite"/>
    </source>
</evidence>
<proteinExistence type="predicted"/>
<feature type="region of interest" description="Disordered" evidence="1">
    <location>
        <begin position="1"/>
        <end position="307"/>
    </location>
</feature>
<dbReference type="RefSeq" id="XP_003029691.1">
    <property type="nucleotide sequence ID" value="XM_003029645.1"/>
</dbReference>
<dbReference type="VEuPathDB" id="FungiDB:SCHCODRAFT_02585394"/>
<dbReference type="Proteomes" id="UP000007431">
    <property type="component" value="Unassembled WGS sequence"/>
</dbReference>
<organism evidence="3">
    <name type="scientific">Schizophyllum commune (strain H4-8 / FGSC 9210)</name>
    <name type="common">Split gill fungus</name>
    <dbReference type="NCBI Taxonomy" id="578458"/>
    <lineage>
        <taxon>Eukaryota</taxon>
        <taxon>Fungi</taxon>
        <taxon>Dikarya</taxon>
        <taxon>Basidiomycota</taxon>
        <taxon>Agaricomycotina</taxon>
        <taxon>Agaricomycetes</taxon>
        <taxon>Agaricomycetidae</taxon>
        <taxon>Agaricales</taxon>
        <taxon>Schizophyllaceae</taxon>
        <taxon>Schizophyllum</taxon>
    </lineage>
</organism>
<name>D8QBN8_SCHCM</name>
<dbReference type="GeneID" id="9592247"/>
<dbReference type="InParanoid" id="D8QBN8"/>
<evidence type="ECO:0000313" key="3">
    <source>
        <dbReference type="Proteomes" id="UP000007431"/>
    </source>
</evidence>
<feature type="compositionally biased region" description="Basic and acidic residues" evidence="1">
    <location>
        <begin position="532"/>
        <end position="552"/>
    </location>
</feature>
<gene>
    <name evidence="2" type="ORF">SCHCODRAFT_111301</name>
</gene>
<feature type="region of interest" description="Disordered" evidence="1">
    <location>
        <begin position="717"/>
        <end position="839"/>
    </location>
</feature>
<evidence type="ECO:0000313" key="2">
    <source>
        <dbReference type="EMBL" id="EFI94788.1"/>
    </source>
</evidence>
<feature type="compositionally biased region" description="Polar residues" evidence="1">
    <location>
        <begin position="782"/>
        <end position="795"/>
    </location>
</feature>
<feature type="compositionally biased region" description="Basic and acidic residues" evidence="1">
    <location>
        <begin position="7"/>
        <end position="25"/>
    </location>
</feature>
<feature type="region of interest" description="Disordered" evidence="1">
    <location>
        <begin position="532"/>
        <end position="571"/>
    </location>
</feature>
<dbReference type="OMA" id="ASQHTFG"/>
<keyword evidence="3" id="KW-1185">Reference proteome</keyword>
<dbReference type="EMBL" id="GL377309">
    <property type="protein sequence ID" value="EFI94788.1"/>
    <property type="molecule type" value="Genomic_DNA"/>
</dbReference>
<feature type="compositionally biased region" description="Polar residues" evidence="1">
    <location>
        <begin position="46"/>
        <end position="57"/>
    </location>
</feature>
<feature type="compositionally biased region" description="Basic and acidic residues" evidence="1">
    <location>
        <begin position="717"/>
        <end position="726"/>
    </location>
</feature>
<feature type="compositionally biased region" description="Basic residues" evidence="1">
    <location>
        <begin position="745"/>
        <end position="763"/>
    </location>
</feature>
<feature type="compositionally biased region" description="Pro residues" evidence="1">
    <location>
        <begin position="115"/>
        <end position="128"/>
    </location>
</feature>
<feature type="region of interest" description="Disordered" evidence="1">
    <location>
        <begin position="335"/>
        <end position="445"/>
    </location>
</feature>
<dbReference type="AlphaFoldDB" id="D8QBN8"/>